<dbReference type="PANTHER" id="PTHR13393:SF0">
    <property type="entry name" value="RNA N6-ADENOSINE-METHYLTRANSFERASE METTL16"/>
    <property type="match status" value="1"/>
</dbReference>
<dbReference type="SUPFAM" id="SSF53335">
    <property type="entry name" value="S-adenosyl-L-methionine-dependent methyltransferases"/>
    <property type="match status" value="1"/>
</dbReference>
<dbReference type="InterPro" id="IPR010286">
    <property type="entry name" value="METTL16/RlmF"/>
</dbReference>
<dbReference type="GO" id="GO:0005634">
    <property type="term" value="C:nucleus"/>
    <property type="evidence" value="ECO:0007669"/>
    <property type="project" value="TreeGrafter"/>
</dbReference>
<dbReference type="Proteomes" id="UP001168821">
    <property type="component" value="Unassembled WGS sequence"/>
</dbReference>
<keyword evidence="2" id="KW-0808">Transferase</keyword>
<dbReference type="GO" id="GO:0070475">
    <property type="term" value="P:rRNA base methylation"/>
    <property type="evidence" value="ECO:0007669"/>
    <property type="project" value="TreeGrafter"/>
</dbReference>
<evidence type="ECO:0000313" key="3">
    <source>
        <dbReference type="EMBL" id="KAJ3622599.1"/>
    </source>
</evidence>
<dbReference type="Pfam" id="PF05971">
    <property type="entry name" value="Methyltransf_10"/>
    <property type="match status" value="1"/>
</dbReference>
<gene>
    <name evidence="3" type="ORF">Zmor_004465</name>
</gene>
<reference evidence="3" key="1">
    <citation type="journal article" date="2023" name="G3 (Bethesda)">
        <title>Whole genome assemblies of Zophobas morio and Tenebrio molitor.</title>
        <authorList>
            <person name="Kaur S."/>
            <person name="Stinson S.A."/>
            <person name="diCenzo G.C."/>
        </authorList>
    </citation>
    <scope>NUCLEOTIDE SEQUENCE</scope>
    <source>
        <strain evidence="3">QUZm001</strain>
    </source>
</reference>
<accession>A0AA38LZD7</accession>
<proteinExistence type="predicted"/>
<dbReference type="Gene3D" id="3.40.50.150">
    <property type="entry name" value="Vaccinia Virus protein VP39"/>
    <property type="match status" value="1"/>
</dbReference>
<dbReference type="AlphaFoldDB" id="A0AA38LZD7"/>
<evidence type="ECO:0000313" key="4">
    <source>
        <dbReference type="Proteomes" id="UP001168821"/>
    </source>
</evidence>
<evidence type="ECO:0000256" key="2">
    <source>
        <dbReference type="ARBA" id="ARBA00022679"/>
    </source>
</evidence>
<evidence type="ECO:0000256" key="1">
    <source>
        <dbReference type="ARBA" id="ARBA00022603"/>
    </source>
</evidence>
<organism evidence="3 4">
    <name type="scientific">Zophobas morio</name>
    <dbReference type="NCBI Taxonomy" id="2755281"/>
    <lineage>
        <taxon>Eukaryota</taxon>
        <taxon>Metazoa</taxon>
        <taxon>Ecdysozoa</taxon>
        <taxon>Arthropoda</taxon>
        <taxon>Hexapoda</taxon>
        <taxon>Insecta</taxon>
        <taxon>Pterygota</taxon>
        <taxon>Neoptera</taxon>
        <taxon>Endopterygota</taxon>
        <taxon>Coleoptera</taxon>
        <taxon>Polyphaga</taxon>
        <taxon>Cucujiformia</taxon>
        <taxon>Tenebrionidae</taxon>
        <taxon>Zophobas</taxon>
    </lineage>
</organism>
<protein>
    <recommendedName>
        <fullName evidence="5">U6 small nuclear RNA (adenine-(43)-N(6))-methyltransferase</fullName>
    </recommendedName>
</protein>
<dbReference type="GO" id="GO:0008168">
    <property type="term" value="F:methyltransferase activity"/>
    <property type="evidence" value="ECO:0007669"/>
    <property type="project" value="UniProtKB-KW"/>
</dbReference>
<dbReference type="CDD" id="cd02440">
    <property type="entry name" value="AdoMet_MTases"/>
    <property type="match status" value="1"/>
</dbReference>
<dbReference type="EMBL" id="JALNTZ010001841">
    <property type="protein sequence ID" value="KAJ3622599.1"/>
    <property type="molecule type" value="Genomic_DNA"/>
</dbReference>
<dbReference type="InterPro" id="IPR029063">
    <property type="entry name" value="SAM-dependent_MTases_sf"/>
</dbReference>
<name>A0AA38LZD7_9CUCU</name>
<dbReference type="PANTHER" id="PTHR13393">
    <property type="entry name" value="SAM-DEPENDENT METHYLTRANSFERASE"/>
    <property type="match status" value="1"/>
</dbReference>
<keyword evidence="4" id="KW-1185">Reference proteome</keyword>
<comment type="caution">
    <text evidence="3">The sequence shown here is derived from an EMBL/GenBank/DDBJ whole genome shotgun (WGS) entry which is preliminary data.</text>
</comment>
<sequence length="421" mass="48804">MFYYRQLTYALLKDQFEINLEIPDGYLIPTVTSRYKYILWVHELLLQVAEYFDAKKSIIGLDVGTGASCIYPLLGSKLFGWHFRASDRCAKLALKNVTANKLENRISLVLVDEDDPPLLKLVDQANRYHFCVCNPPFFNSKEEQESTHLRQTKPLSDNPGKEHEAVTRGGELEFIEKLLQDSLTLKKTIIWYTSLVGKKRSFLSIVKRLKGLREVTTIKWTQFTQGKTTRWAVAWSFYAIYIDEERMQTAPTALPAKRFKSTSEENKEVLKTTQLLLSVASGHKEELLDDVRSIFKEYELKYNLESALLQLFKVEARTCTWSRRARRKKKRLSDFPSEPKGLPPSDFPIFIALFQILRGDDKSLARPLQVTLWITLLRGDFGKFVSFELHFARALEKFGKYKVLNYNVYGRSLTPIKSDLR</sequence>
<keyword evidence="1" id="KW-0489">Methyltransferase</keyword>
<evidence type="ECO:0008006" key="5">
    <source>
        <dbReference type="Google" id="ProtNLM"/>
    </source>
</evidence>